<dbReference type="InterPro" id="IPR001789">
    <property type="entry name" value="Sig_transdc_resp-reg_receiver"/>
</dbReference>
<dbReference type="FunFam" id="3.20.20.450:FF:000001">
    <property type="entry name" value="Cyclic di-GMP phosphodiesterase yahA"/>
    <property type="match status" value="1"/>
</dbReference>
<gene>
    <name evidence="6" type="ORF">ENR64_27695</name>
</gene>
<dbReference type="EMBL" id="DSRU01000410">
    <property type="protein sequence ID" value="HFN01463.1"/>
    <property type="molecule type" value="Genomic_DNA"/>
</dbReference>
<dbReference type="SMART" id="SM00267">
    <property type="entry name" value="GGDEF"/>
    <property type="match status" value="1"/>
</dbReference>
<dbReference type="InterPro" id="IPR000160">
    <property type="entry name" value="GGDEF_dom"/>
</dbReference>
<dbReference type="SMART" id="SM00052">
    <property type="entry name" value="EAL"/>
    <property type="match status" value="1"/>
</dbReference>
<dbReference type="SUPFAM" id="SSF141868">
    <property type="entry name" value="EAL domain-like"/>
    <property type="match status" value="1"/>
</dbReference>
<dbReference type="NCBIfam" id="TIGR00254">
    <property type="entry name" value="GGDEF"/>
    <property type="match status" value="1"/>
</dbReference>
<evidence type="ECO:0000256" key="1">
    <source>
        <dbReference type="PROSITE-ProRule" id="PRU00169"/>
    </source>
</evidence>
<feature type="modified residue" description="4-aspartylphosphate" evidence="1">
    <location>
        <position position="53"/>
    </location>
</feature>
<dbReference type="PROSITE" id="PS50110">
    <property type="entry name" value="RESPONSE_REGULATORY"/>
    <property type="match status" value="1"/>
</dbReference>
<evidence type="ECO:0000259" key="4">
    <source>
        <dbReference type="PROSITE" id="PS50883"/>
    </source>
</evidence>
<dbReference type="CDD" id="cd01948">
    <property type="entry name" value="EAL"/>
    <property type="match status" value="1"/>
</dbReference>
<dbReference type="PANTHER" id="PTHR44757">
    <property type="entry name" value="DIGUANYLATE CYCLASE DGCP"/>
    <property type="match status" value="1"/>
</dbReference>
<dbReference type="PROSITE" id="PS50883">
    <property type="entry name" value="EAL"/>
    <property type="match status" value="1"/>
</dbReference>
<dbReference type="InterPro" id="IPR043128">
    <property type="entry name" value="Rev_trsase/Diguanyl_cyclase"/>
</dbReference>
<dbReference type="Gene3D" id="3.20.20.450">
    <property type="entry name" value="EAL domain"/>
    <property type="match status" value="1"/>
</dbReference>
<dbReference type="CDD" id="cd01949">
    <property type="entry name" value="GGDEF"/>
    <property type="match status" value="1"/>
</dbReference>
<dbReference type="CDD" id="cd19920">
    <property type="entry name" value="REC_PA4781-like"/>
    <property type="match status" value="1"/>
</dbReference>
<evidence type="ECO:0000313" key="6">
    <source>
        <dbReference type="EMBL" id="HFN01463.1"/>
    </source>
</evidence>
<dbReference type="Pfam" id="PF00563">
    <property type="entry name" value="EAL"/>
    <property type="match status" value="1"/>
</dbReference>
<protein>
    <submittedName>
        <fullName evidence="6">EAL domain-containing response regulator</fullName>
    </submittedName>
</protein>
<name>A0A7C3KKQ1_9CYAN</name>
<comment type="caution">
    <text evidence="6">The sequence shown here is derived from an EMBL/GenBank/DDBJ whole genome shotgun (WGS) entry which is preliminary data.</text>
</comment>
<feature type="domain" description="Response regulatory" evidence="3">
    <location>
        <begin position="4"/>
        <end position="120"/>
    </location>
</feature>
<dbReference type="SMART" id="SM00448">
    <property type="entry name" value="REC"/>
    <property type="match status" value="1"/>
</dbReference>
<dbReference type="Pfam" id="PF00990">
    <property type="entry name" value="GGDEF"/>
    <property type="match status" value="1"/>
</dbReference>
<evidence type="ECO:0000259" key="3">
    <source>
        <dbReference type="PROSITE" id="PS50110"/>
    </source>
</evidence>
<reference evidence="6" key="1">
    <citation type="journal article" date="2020" name="mSystems">
        <title>Genome- and Community-Level Interaction Insights into Carbon Utilization and Element Cycling Functions of Hydrothermarchaeota in Hydrothermal Sediment.</title>
        <authorList>
            <person name="Zhou Z."/>
            <person name="Liu Y."/>
            <person name="Xu W."/>
            <person name="Pan J."/>
            <person name="Luo Z.H."/>
            <person name="Li M."/>
        </authorList>
    </citation>
    <scope>NUCLEOTIDE SEQUENCE [LARGE SCALE GENOMIC DNA]</scope>
    <source>
        <strain evidence="6">SpSt-418</strain>
    </source>
</reference>
<dbReference type="InterPro" id="IPR001633">
    <property type="entry name" value="EAL_dom"/>
</dbReference>
<keyword evidence="1" id="KW-0597">Phosphoprotein</keyword>
<proteinExistence type="predicted"/>
<organism evidence="6">
    <name type="scientific">Oscillatoriales cyanobacterium SpSt-418</name>
    <dbReference type="NCBI Taxonomy" id="2282169"/>
    <lineage>
        <taxon>Bacteria</taxon>
        <taxon>Bacillati</taxon>
        <taxon>Cyanobacteriota</taxon>
        <taxon>Cyanophyceae</taxon>
        <taxon>Oscillatoriophycideae</taxon>
        <taxon>Oscillatoriales</taxon>
    </lineage>
</organism>
<dbReference type="GO" id="GO:0000160">
    <property type="term" value="P:phosphorelay signal transduction system"/>
    <property type="evidence" value="ECO:0007669"/>
    <property type="project" value="InterPro"/>
</dbReference>
<dbReference type="InterPro" id="IPR011006">
    <property type="entry name" value="CheY-like_superfamily"/>
</dbReference>
<keyword evidence="2" id="KW-0175">Coiled coil</keyword>
<dbReference type="InterPro" id="IPR052155">
    <property type="entry name" value="Biofilm_reg_signaling"/>
</dbReference>
<feature type="domain" description="GGDEF" evidence="5">
    <location>
        <begin position="189"/>
        <end position="322"/>
    </location>
</feature>
<evidence type="ECO:0000259" key="5">
    <source>
        <dbReference type="PROSITE" id="PS50887"/>
    </source>
</evidence>
<accession>A0A7C3KKQ1</accession>
<dbReference type="SUPFAM" id="SSF52172">
    <property type="entry name" value="CheY-like"/>
    <property type="match status" value="1"/>
</dbReference>
<dbReference type="Pfam" id="PF00072">
    <property type="entry name" value="Response_reg"/>
    <property type="match status" value="1"/>
</dbReference>
<dbReference type="InterPro" id="IPR035919">
    <property type="entry name" value="EAL_sf"/>
</dbReference>
<feature type="coiled-coil region" evidence="2">
    <location>
        <begin position="126"/>
        <end position="153"/>
    </location>
</feature>
<dbReference type="AlphaFoldDB" id="A0A7C3KKQ1"/>
<sequence>MKADILVVDDTPENMRILCTLLNHQGHTVRKAINGEMALTAAKAAVPDLILLDIMMPNMSGYEVCQQLKADPLTASVPVIFLSALNETFDKVSAFKAGGADYISKPYNFEEVLARVNHHLALRLALKEIHQLNAELEQRVETRTRELEFANAKLLEVALYDPLTRLANRVLFMQKLEEALRATHKDSMRQLAVLFLDCDRFKVINDSLGHSVGDHLLLAITQRLQHCLPADATLARFGGDEFAILLPQIDQVEQAIAVTNSILRQIEPPFQIDTHEIFVSVSIGVVIGNGTYERAEHLMRDADTAMYRAKSTSKGRYCLFEIAMYAAALQRLELETALRRAIALEEFELYYQPIIDLQGGSISGFEALIRWRHPQKGSIPPSIFIPIAEETGLIVPIGNWVLEQACHQLCEWQQRFSHNLSMSVNVSARQFMHPGLIEQIDRLLATTSIAPSNLKLEITESAIMDNPHVAAITLQQLRDRQIQLSIDDFGTGYSSLSYLHSFPVNILKIDRSFIQNIDSQSNNLGLVPVIINIAKTMNMNVIAEGIETKIQLDQIKKLGCEFGQGYLFSKPLNASETIQLLSNKPRW</sequence>
<dbReference type="PROSITE" id="PS50887">
    <property type="entry name" value="GGDEF"/>
    <property type="match status" value="1"/>
</dbReference>
<dbReference type="InterPro" id="IPR029787">
    <property type="entry name" value="Nucleotide_cyclase"/>
</dbReference>
<dbReference type="SUPFAM" id="SSF55073">
    <property type="entry name" value="Nucleotide cyclase"/>
    <property type="match status" value="1"/>
</dbReference>
<feature type="domain" description="EAL" evidence="4">
    <location>
        <begin position="331"/>
        <end position="585"/>
    </location>
</feature>
<dbReference type="PANTHER" id="PTHR44757:SF2">
    <property type="entry name" value="BIOFILM ARCHITECTURE MAINTENANCE PROTEIN MBAA"/>
    <property type="match status" value="1"/>
</dbReference>
<evidence type="ECO:0000256" key="2">
    <source>
        <dbReference type="SAM" id="Coils"/>
    </source>
</evidence>
<dbReference type="Gene3D" id="3.30.70.270">
    <property type="match status" value="1"/>
</dbReference>
<dbReference type="Gene3D" id="3.40.50.2300">
    <property type="match status" value="1"/>
</dbReference>